<dbReference type="GO" id="GO:0000160">
    <property type="term" value="P:phosphorelay signal transduction system"/>
    <property type="evidence" value="ECO:0007669"/>
    <property type="project" value="InterPro"/>
</dbReference>
<dbReference type="CDD" id="cd17536">
    <property type="entry name" value="REC_YesN-like"/>
    <property type="match status" value="1"/>
</dbReference>
<evidence type="ECO:0000256" key="1">
    <source>
        <dbReference type="ARBA" id="ARBA00022553"/>
    </source>
</evidence>
<reference evidence="4 5" key="1">
    <citation type="submission" date="2017-06" db="EMBL/GenBank/DDBJ databases">
        <title>Novel microbial phyla capable of carbon fixation and sulfur reduction in deep-sea sediments.</title>
        <authorList>
            <person name="Huang J."/>
            <person name="Baker B."/>
            <person name="Wang Y."/>
        </authorList>
    </citation>
    <scope>NUCLEOTIDE SEQUENCE [LARGE SCALE GENOMIC DNA]</scope>
    <source>
        <strain evidence="4">B3_LCP</strain>
    </source>
</reference>
<accession>A0A532V5Q9</accession>
<dbReference type="Proteomes" id="UP000319619">
    <property type="component" value="Unassembled WGS sequence"/>
</dbReference>
<evidence type="ECO:0000313" key="4">
    <source>
        <dbReference type="EMBL" id="TKJ42530.1"/>
    </source>
</evidence>
<dbReference type="InterPro" id="IPR001789">
    <property type="entry name" value="Sig_transdc_resp-reg_receiver"/>
</dbReference>
<dbReference type="SUPFAM" id="SSF52172">
    <property type="entry name" value="CheY-like"/>
    <property type="match status" value="1"/>
</dbReference>
<dbReference type="PANTHER" id="PTHR44591:SF3">
    <property type="entry name" value="RESPONSE REGULATORY DOMAIN-CONTAINING PROTEIN"/>
    <property type="match status" value="1"/>
</dbReference>
<dbReference type="PANTHER" id="PTHR44591">
    <property type="entry name" value="STRESS RESPONSE REGULATOR PROTEIN 1"/>
    <property type="match status" value="1"/>
</dbReference>
<dbReference type="AlphaFoldDB" id="A0A532V5Q9"/>
<evidence type="ECO:0000313" key="5">
    <source>
        <dbReference type="Proteomes" id="UP000319619"/>
    </source>
</evidence>
<evidence type="ECO:0000259" key="3">
    <source>
        <dbReference type="PROSITE" id="PS50110"/>
    </source>
</evidence>
<sequence length="137" mass="15622">MDLQAVDKLRKVENLKMLVADDEPAVLDNLRKIGEMMNFEVHAAKDGKEAWEVFSSVKPDVVISDIYMPFMNGIFLLNKIKEANENTLVILITGYAHFKQLVARNNHKPDGFLTKPFDLHKIFDMVTKLAKECGLMN</sequence>
<comment type="caution">
    <text evidence="4">The sequence shown here is derived from an EMBL/GenBank/DDBJ whole genome shotgun (WGS) entry which is preliminary data.</text>
</comment>
<dbReference type="PROSITE" id="PS50110">
    <property type="entry name" value="RESPONSE_REGULATORY"/>
    <property type="match status" value="1"/>
</dbReference>
<dbReference type="Pfam" id="PF00072">
    <property type="entry name" value="Response_reg"/>
    <property type="match status" value="1"/>
</dbReference>
<feature type="modified residue" description="4-aspartylphosphate" evidence="2">
    <location>
        <position position="65"/>
    </location>
</feature>
<proteinExistence type="predicted"/>
<dbReference type="InterPro" id="IPR050595">
    <property type="entry name" value="Bact_response_regulator"/>
</dbReference>
<dbReference type="InterPro" id="IPR011006">
    <property type="entry name" value="CheY-like_superfamily"/>
</dbReference>
<protein>
    <recommendedName>
        <fullName evidence="3">Response regulatory domain-containing protein</fullName>
    </recommendedName>
</protein>
<feature type="domain" description="Response regulatory" evidence="3">
    <location>
        <begin position="16"/>
        <end position="130"/>
    </location>
</feature>
<keyword evidence="1 2" id="KW-0597">Phosphoprotein</keyword>
<evidence type="ECO:0000256" key="2">
    <source>
        <dbReference type="PROSITE-ProRule" id="PRU00169"/>
    </source>
</evidence>
<dbReference type="SMART" id="SM00448">
    <property type="entry name" value="REC"/>
    <property type="match status" value="1"/>
</dbReference>
<name>A0A532V5Q9_UNCL8</name>
<organism evidence="4 5">
    <name type="scientific">candidate division LCP-89 bacterium B3_LCP</name>
    <dbReference type="NCBI Taxonomy" id="2012998"/>
    <lineage>
        <taxon>Bacteria</taxon>
        <taxon>Pseudomonadati</taxon>
        <taxon>Bacteria division LCP-89</taxon>
    </lineage>
</organism>
<dbReference type="Gene3D" id="3.40.50.2300">
    <property type="match status" value="1"/>
</dbReference>
<gene>
    <name evidence="4" type="ORF">CEE37_02250</name>
</gene>
<dbReference type="EMBL" id="NJBN01000001">
    <property type="protein sequence ID" value="TKJ42530.1"/>
    <property type="molecule type" value="Genomic_DNA"/>
</dbReference>